<reference evidence="3 4" key="1">
    <citation type="submission" date="2018-11" db="EMBL/GenBank/DDBJ databases">
        <title>Genome sequence of Saitozyma podzolica DSM 27192.</title>
        <authorList>
            <person name="Aliyu H."/>
            <person name="Gorte O."/>
            <person name="Ochsenreither K."/>
        </authorList>
    </citation>
    <scope>NUCLEOTIDE SEQUENCE [LARGE SCALE GENOMIC DNA]</scope>
    <source>
        <strain evidence="3 4">DSM 27192</strain>
    </source>
</reference>
<organism evidence="3 4">
    <name type="scientific">Saitozyma podzolica</name>
    <dbReference type="NCBI Taxonomy" id="1890683"/>
    <lineage>
        <taxon>Eukaryota</taxon>
        <taxon>Fungi</taxon>
        <taxon>Dikarya</taxon>
        <taxon>Basidiomycota</taxon>
        <taxon>Agaricomycotina</taxon>
        <taxon>Tremellomycetes</taxon>
        <taxon>Tremellales</taxon>
        <taxon>Trimorphomycetaceae</taxon>
        <taxon>Saitozyma</taxon>
    </lineage>
</organism>
<feature type="compositionally biased region" description="Gly residues" evidence="1">
    <location>
        <begin position="217"/>
        <end position="226"/>
    </location>
</feature>
<keyword evidence="2" id="KW-0812">Transmembrane</keyword>
<dbReference type="PANTHER" id="PTHR28002">
    <property type="entry name" value="MIOREX COMPLEX COMPONENT 11"/>
    <property type="match status" value="1"/>
</dbReference>
<dbReference type="STRING" id="1890683.A0A427YG70"/>
<comment type="caution">
    <text evidence="3">The sequence shown here is derived from an EMBL/GenBank/DDBJ whole genome shotgun (WGS) entry which is preliminary data.</text>
</comment>
<feature type="region of interest" description="Disordered" evidence="1">
    <location>
        <begin position="202"/>
        <end position="226"/>
    </location>
</feature>
<feature type="compositionally biased region" description="Pro residues" evidence="1">
    <location>
        <begin position="38"/>
        <end position="47"/>
    </location>
</feature>
<dbReference type="EMBL" id="RSCD01000011">
    <property type="protein sequence ID" value="RSH90106.1"/>
    <property type="molecule type" value="Genomic_DNA"/>
</dbReference>
<evidence type="ECO:0000256" key="1">
    <source>
        <dbReference type="SAM" id="MobiDB-lite"/>
    </source>
</evidence>
<protein>
    <submittedName>
        <fullName evidence="3">Uncharacterized protein</fullName>
    </submittedName>
</protein>
<keyword evidence="4" id="KW-1185">Reference proteome</keyword>
<evidence type="ECO:0000256" key="2">
    <source>
        <dbReference type="SAM" id="Phobius"/>
    </source>
</evidence>
<dbReference type="AlphaFoldDB" id="A0A427YG70"/>
<feature type="transmembrane region" description="Helical" evidence="2">
    <location>
        <begin position="109"/>
        <end position="133"/>
    </location>
</feature>
<dbReference type="OrthoDB" id="5580261at2759"/>
<sequence>MRALGSARAITYPRIDISGVVRPAAPTLRRSLVSSPLTRPPRNPSDPEPGKTAPPIEKAAEFAPDTPPVTKSPLVQRYAPRLHAIALRTGVPLPSLAIAFLILHELTAIIPLVILFFVFQSLGAGAAFVAYLSGIAHTDPESRESGDSAWDWRGVLGGWVNEGQKRVERVGRRYGILGYRKKGEEEFGDVVETANELVEEAHSAGRDLTRRAERPSGSGGSGGSSAGEGVANAIAAYVVVKALLPVRIGVSIAAAPAFARYALEPIRRLGLRLRGASGATGSAR</sequence>
<evidence type="ECO:0000313" key="3">
    <source>
        <dbReference type="EMBL" id="RSH90106.1"/>
    </source>
</evidence>
<evidence type="ECO:0000313" key="4">
    <source>
        <dbReference type="Proteomes" id="UP000279259"/>
    </source>
</evidence>
<feature type="compositionally biased region" description="Basic and acidic residues" evidence="1">
    <location>
        <begin position="202"/>
        <end position="214"/>
    </location>
</feature>
<proteinExistence type="predicted"/>
<name>A0A427YG70_9TREE</name>
<keyword evidence="2" id="KW-0472">Membrane</keyword>
<dbReference type="InterPro" id="IPR018811">
    <property type="entry name" value="MRX11"/>
</dbReference>
<feature type="transmembrane region" description="Helical" evidence="2">
    <location>
        <begin position="85"/>
        <end position="103"/>
    </location>
</feature>
<gene>
    <name evidence="3" type="ORF">EHS25_001439</name>
</gene>
<dbReference type="GO" id="GO:0005739">
    <property type="term" value="C:mitochondrion"/>
    <property type="evidence" value="ECO:0007669"/>
    <property type="project" value="TreeGrafter"/>
</dbReference>
<keyword evidence="2" id="KW-1133">Transmembrane helix</keyword>
<accession>A0A427YG70</accession>
<dbReference type="Pfam" id="PF10306">
    <property type="entry name" value="FLILHELTA"/>
    <property type="match status" value="1"/>
</dbReference>
<dbReference type="PANTHER" id="PTHR28002:SF1">
    <property type="entry name" value="MIOREX COMPLEX COMPONENT 11"/>
    <property type="match status" value="1"/>
</dbReference>
<feature type="region of interest" description="Disordered" evidence="1">
    <location>
        <begin position="32"/>
        <end position="71"/>
    </location>
</feature>
<dbReference type="Proteomes" id="UP000279259">
    <property type="component" value="Unassembled WGS sequence"/>
</dbReference>